<comment type="caution">
    <text evidence="4">The sequence shown here is derived from an EMBL/GenBank/DDBJ whole genome shotgun (WGS) entry which is preliminary data.</text>
</comment>
<dbReference type="EMBL" id="JACOQH010000002">
    <property type="protein sequence ID" value="MBC5753062.1"/>
    <property type="molecule type" value="Genomic_DNA"/>
</dbReference>
<dbReference type="Pfam" id="PF03963">
    <property type="entry name" value="FlgD"/>
    <property type="match status" value="1"/>
</dbReference>
<gene>
    <name evidence="4" type="ORF">H8Z76_03305</name>
</gene>
<keyword evidence="4" id="KW-0969">Cilium</keyword>
<protein>
    <recommendedName>
        <fullName evidence="3">Basal-body rod modification protein FlgD</fullName>
    </recommendedName>
</protein>
<evidence type="ECO:0000313" key="4">
    <source>
        <dbReference type="EMBL" id="MBC5753062.1"/>
    </source>
</evidence>
<comment type="function">
    <text evidence="3">Required for flagellar hook formation. May act as a scaffolding protein.</text>
</comment>
<keyword evidence="2 3" id="KW-1005">Bacterial flagellum biogenesis</keyword>
<evidence type="ECO:0000256" key="1">
    <source>
        <dbReference type="ARBA" id="ARBA00010577"/>
    </source>
</evidence>
<reference evidence="4 5" key="1">
    <citation type="submission" date="2020-08" db="EMBL/GenBank/DDBJ databases">
        <title>Genome public.</title>
        <authorList>
            <person name="Liu C."/>
            <person name="Sun Q."/>
        </authorList>
    </citation>
    <scope>NUCLEOTIDE SEQUENCE [LARGE SCALE GENOMIC DNA]</scope>
    <source>
        <strain evidence="4 5">BX0805</strain>
    </source>
</reference>
<sequence length="215" mass="23622">MAYVQAVKDGQLVDTTASATSESTSKTKNGNTLGQQDFLELLVAEMQYQDPLEPQSNTDYIAQLATFTQVQDIEEMQGTVENMQGNNLIGKYVLLNVTSKATGNTNVIAGYVDYVTYENGKTYLSVNGGLYSLDDLDTVTTKEYQEAVVVVSKFSQMISALPETEDLALTDEEAVKEARTLYDGMTTTQKGYVSSEDVKKLEAAEARIKEIKSKE</sequence>
<proteinExistence type="inferred from homology"/>
<comment type="similarity">
    <text evidence="1 3">Belongs to the FlgD family.</text>
</comment>
<evidence type="ECO:0000256" key="3">
    <source>
        <dbReference type="RuleBase" id="RU362076"/>
    </source>
</evidence>
<accession>A0ABR7I7Z7</accession>
<name>A0ABR7I7Z7_9FIRM</name>
<evidence type="ECO:0000256" key="2">
    <source>
        <dbReference type="ARBA" id="ARBA00022795"/>
    </source>
</evidence>
<dbReference type="InterPro" id="IPR005648">
    <property type="entry name" value="FlgD"/>
</dbReference>
<organism evidence="4 5">
    <name type="scientific">Roseburia yibonii</name>
    <dbReference type="NCBI Taxonomy" id="2763063"/>
    <lineage>
        <taxon>Bacteria</taxon>
        <taxon>Bacillati</taxon>
        <taxon>Bacillota</taxon>
        <taxon>Clostridia</taxon>
        <taxon>Lachnospirales</taxon>
        <taxon>Lachnospiraceae</taxon>
        <taxon>Roseburia</taxon>
    </lineage>
</organism>
<keyword evidence="4" id="KW-0966">Cell projection</keyword>
<dbReference type="RefSeq" id="WP_186981675.1">
    <property type="nucleotide sequence ID" value="NZ_JACOQH010000002.1"/>
</dbReference>
<dbReference type="Proteomes" id="UP000621540">
    <property type="component" value="Unassembled WGS sequence"/>
</dbReference>
<evidence type="ECO:0000313" key="5">
    <source>
        <dbReference type="Proteomes" id="UP000621540"/>
    </source>
</evidence>
<keyword evidence="5" id="KW-1185">Reference proteome</keyword>
<keyword evidence="4" id="KW-0282">Flagellum</keyword>